<reference evidence="2 3" key="1">
    <citation type="submission" date="2023-09" db="EMBL/GenBank/DDBJ databases">
        <title>Novel taxa isolated from Blanes Bay.</title>
        <authorList>
            <person name="Rey-Velasco X."/>
            <person name="Lucena T."/>
        </authorList>
    </citation>
    <scope>NUCLEOTIDE SEQUENCE [LARGE SCALE GENOMIC DNA]</scope>
    <source>
        <strain evidence="2 3">S334</strain>
    </source>
</reference>
<feature type="chain" id="PRO_5045371735" evidence="1">
    <location>
        <begin position="24"/>
        <end position="433"/>
    </location>
</feature>
<proteinExistence type="predicted"/>
<keyword evidence="1" id="KW-0732">Signal</keyword>
<accession>A0ABU3L9N5</accession>
<evidence type="ECO:0000313" key="2">
    <source>
        <dbReference type="EMBL" id="MDT7830450.1"/>
    </source>
</evidence>
<dbReference type="PROSITE" id="PS51257">
    <property type="entry name" value="PROKAR_LIPOPROTEIN"/>
    <property type="match status" value="1"/>
</dbReference>
<protein>
    <submittedName>
        <fullName evidence="2">DUF4374 domain-containing protein</fullName>
    </submittedName>
</protein>
<gene>
    <name evidence="2" type="ORF">RQM65_17410</name>
</gene>
<dbReference type="Pfam" id="PF14298">
    <property type="entry name" value="DUF4374"/>
    <property type="match status" value="2"/>
</dbReference>
<comment type="caution">
    <text evidence="2">The sequence shown here is derived from an EMBL/GenBank/DDBJ whole genome shotgun (WGS) entry which is preliminary data.</text>
</comment>
<dbReference type="EMBL" id="JAVTTP010000001">
    <property type="protein sequence ID" value="MDT7830450.1"/>
    <property type="molecule type" value="Genomic_DNA"/>
</dbReference>
<dbReference type="RefSeq" id="WP_314016719.1">
    <property type="nucleotide sequence ID" value="NZ_JAVTTP010000001.1"/>
</dbReference>
<organism evidence="2 3">
    <name type="scientific">Pricia mediterranea</name>
    <dbReference type="NCBI Taxonomy" id="3076079"/>
    <lineage>
        <taxon>Bacteria</taxon>
        <taxon>Pseudomonadati</taxon>
        <taxon>Bacteroidota</taxon>
        <taxon>Flavobacteriia</taxon>
        <taxon>Flavobacteriales</taxon>
        <taxon>Flavobacteriaceae</taxon>
        <taxon>Pricia</taxon>
    </lineage>
</organism>
<name>A0ABU3L9N5_9FLAO</name>
<dbReference type="InterPro" id="IPR025401">
    <property type="entry name" value="DUF4374"/>
</dbReference>
<dbReference type="Proteomes" id="UP001250656">
    <property type="component" value="Unassembled WGS sequence"/>
</dbReference>
<feature type="signal peptide" evidence="1">
    <location>
        <begin position="1"/>
        <end position="23"/>
    </location>
</feature>
<evidence type="ECO:0000256" key="1">
    <source>
        <dbReference type="SAM" id="SignalP"/>
    </source>
</evidence>
<sequence length="433" mass="47003">MKRTRFYLSAIATTALLFMSCSSDDTPTETPVNPGGENPDPNEIVAKYLVTATPTASEGVADYILTVDNLDQGVISTEGNGIEQDGTYRYYVQNNGKFFSLLYGQGNPGAVTTYELNADGALEKLSDFQSETVQAFAPVNDDLLLIKISRNSDSPIASWYRLDTETSTFVDEGQINTQELADKENGEIAFFSWITQVENKVFLPYFTIKACCDDSFGTAYPNEANIAVYSYPDMTLEKVINDDRTSSIGRYFINGLSVDEKGDAYAFSSGIAKNNNELATTLPSAITRIKSGTTEFDDSYYFNVEEASNGYYVTTQMYLGNGKFLTNMAEVSKKAEPGSEYGTGPKYAIIDVYAKSITWVTGMPDEANIVKVTARNNLVTEDGAAAYVGVTTQTGSYIYNIDVASAAATQGLEVQGGTITAIDKVETSAEVAN</sequence>
<keyword evidence="3" id="KW-1185">Reference proteome</keyword>
<evidence type="ECO:0000313" key="3">
    <source>
        <dbReference type="Proteomes" id="UP001250656"/>
    </source>
</evidence>